<gene>
    <name evidence="1" type="ORF">Amon02_000925800</name>
</gene>
<protein>
    <submittedName>
        <fullName evidence="1">Unnamed protein product</fullName>
    </submittedName>
</protein>
<organism evidence="1 2">
    <name type="scientific">Ambrosiozyma monospora</name>
    <name type="common">Yeast</name>
    <name type="synonym">Endomycopsis monosporus</name>
    <dbReference type="NCBI Taxonomy" id="43982"/>
    <lineage>
        <taxon>Eukaryota</taxon>
        <taxon>Fungi</taxon>
        <taxon>Dikarya</taxon>
        <taxon>Ascomycota</taxon>
        <taxon>Saccharomycotina</taxon>
        <taxon>Pichiomycetes</taxon>
        <taxon>Pichiales</taxon>
        <taxon>Pichiaceae</taxon>
        <taxon>Ambrosiozyma</taxon>
    </lineage>
</organism>
<evidence type="ECO:0000313" key="2">
    <source>
        <dbReference type="Proteomes" id="UP001165064"/>
    </source>
</evidence>
<sequence>MNISGPFAGSTTILTIADHSDCETVESDLTDNKRDEFVSSGSSPVGVSAGSSPSPSGSGVSEDSSPVTSPSTSLVLASRKSSDSSYSSTSSSDSHVVVSHDIKRTPPVVEHKKKSPYSFDSCLLASDSVVFQSKWRQFIPAPNGLPGLIPNTTSSSSSSKMKLFNGPKFGVVGLRSKFDKDVTLNMHMMMPKELNIVDFKLCQLPLLIETPDLFEPTDLKVDGMSTKLGHFNIEKIEVHMTQKCSILGISQSVIIPLFTQNFANCSCKPEFDIANFQVNKFSGVRFLNTTLGEFISDERTLFEMRTNNNSTPLMPSILLPDSAFIVGKTMIHVGIHVSTLGPTGPRKPIKYLFKNPTQLNCLFNGPSFSHRSIEDKHNNNGEHFKVNNLSTAFHYKREFGYSSKHEKSVSKIRSGNDANNAPLICFLSDKVGCLVSTSTLFTNKDVLDHTHKIPKIVPVSSSSGVAILGWFCFWCF</sequence>
<reference evidence="1" key="1">
    <citation type="submission" date="2023-04" db="EMBL/GenBank/DDBJ databases">
        <title>Ambrosiozyma monospora NBRC 10751.</title>
        <authorList>
            <person name="Ichikawa N."/>
            <person name="Sato H."/>
            <person name="Tonouchi N."/>
        </authorList>
    </citation>
    <scope>NUCLEOTIDE SEQUENCE</scope>
    <source>
        <strain evidence="1">NBRC 10751</strain>
    </source>
</reference>
<accession>A0ACB5TQE0</accession>
<comment type="caution">
    <text evidence="1">The sequence shown here is derived from an EMBL/GenBank/DDBJ whole genome shotgun (WGS) entry which is preliminary data.</text>
</comment>
<dbReference type="Proteomes" id="UP001165064">
    <property type="component" value="Unassembled WGS sequence"/>
</dbReference>
<name>A0ACB5TQE0_AMBMO</name>
<keyword evidence="2" id="KW-1185">Reference proteome</keyword>
<proteinExistence type="predicted"/>
<evidence type="ECO:0000313" key="1">
    <source>
        <dbReference type="EMBL" id="GME93174.1"/>
    </source>
</evidence>
<dbReference type="EMBL" id="BSXS01008636">
    <property type="protein sequence ID" value="GME93174.1"/>
    <property type="molecule type" value="Genomic_DNA"/>
</dbReference>